<evidence type="ECO:0000256" key="3">
    <source>
        <dbReference type="ARBA" id="ARBA00022679"/>
    </source>
</evidence>
<gene>
    <name evidence="7" type="ORF">IV203_016971</name>
    <name evidence="6" type="ORF">IV203_017516</name>
</gene>
<dbReference type="AlphaFoldDB" id="A0A9K3PIS7"/>
<comment type="similarity">
    <text evidence="1">Belongs to the methyltransferase superfamily.</text>
</comment>
<dbReference type="InterPro" id="IPR013216">
    <property type="entry name" value="Methyltransf_11"/>
</dbReference>
<evidence type="ECO:0000256" key="2">
    <source>
        <dbReference type="ARBA" id="ARBA00022603"/>
    </source>
</evidence>
<dbReference type="GO" id="GO:0032259">
    <property type="term" value="P:methylation"/>
    <property type="evidence" value="ECO:0007669"/>
    <property type="project" value="UniProtKB-KW"/>
</dbReference>
<evidence type="ECO:0000313" key="7">
    <source>
        <dbReference type="EMBL" id="KAG7348266.1"/>
    </source>
</evidence>
<dbReference type="Proteomes" id="UP000693970">
    <property type="component" value="Unassembled WGS sequence"/>
</dbReference>
<name>A0A9K3PIS7_9STRA</name>
<dbReference type="Pfam" id="PF08241">
    <property type="entry name" value="Methyltransf_11"/>
    <property type="match status" value="1"/>
</dbReference>
<feature type="domain" description="Methyltransferase type 11" evidence="5">
    <location>
        <begin position="131"/>
        <end position="232"/>
    </location>
</feature>
<keyword evidence="2 7" id="KW-0489">Methyltransferase</keyword>
<dbReference type="OrthoDB" id="41363at2759"/>
<keyword evidence="4" id="KW-0732">Signal</keyword>
<dbReference type="EMBL" id="JAGRRH010000020">
    <property type="protein sequence ID" value="KAG7348266.1"/>
    <property type="molecule type" value="Genomic_DNA"/>
</dbReference>
<evidence type="ECO:0000259" key="5">
    <source>
        <dbReference type="Pfam" id="PF08241"/>
    </source>
</evidence>
<organism evidence="7 8">
    <name type="scientific">Nitzschia inconspicua</name>
    <dbReference type="NCBI Taxonomy" id="303405"/>
    <lineage>
        <taxon>Eukaryota</taxon>
        <taxon>Sar</taxon>
        <taxon>Stramenopiles</taxon>
        <taxon>Ochrophyta</taxon>
        <taxon>Bacillariophyta</taxon>
        <taxon>Bacillariophyceae</taxon>
        <taxon>Bacillariophycidae</taxon>
        <taxon>Bacillariales</taxon>
        <taxon>Bacillariaceae</taxon>
        <taxon>Nitzschia</taxon>
    </lineage>
</organism>
<dbReference type="PANTHER" id="PTHR12176">
    <property type="entry name" value="SAM-DEPENDENT METHYLTRANSFERASE SUPERFAMILY PROTEIN"/>
    <property type="match status" value="1"/>
</dbReference>
<sequence>MRHRSFLTVAFLFVISSGKTVRRCFCCEAIVLRRLGGSTSFPGYRRQRRQNYLSRHIQFAASDGETDDNGVLQNDDSAARSPFGTREYWDSLYQGNGDYPANEYQWYYGFQEYGKYVTQLIPRNSNVLLPGIGNDPIILDLLQKGYSTLTGTDYSKHAIERQQELLSYSYGNVDMVKLHCMDARKMPTDWSDKFDAIVEKGALDAIYLSGDGNLEKAVKEFERVLRPGGILIDISGVVPGELRRDVFDEQKWEWVRDGSDDLKAGIFILKLLSS</sequence>
<dbReference type="EMBL" id="JAGRRH010000065">
    <property type="protein sequence ID" value="KAG7338100.1"/>
    <property type="molecule type" value="Genomic_DNA"/>
</dbReference>
<keyword evidence="8" id="KW-1185">Reference proteome</keyword>
<evidence type="ECO:0000313" key="6">
    <source>
        <dbReference type="EMBL" id="KAG7338100.1"/>
    </source>
</evidence>
<feature type="chain" id="PRO_5039844541" evidence="4">
    <location>
        <begin position="19"/>
        <end position="274"/>
    </location>
</feature>
<accession>A0A9K3PIS7</accession>
<dbReference type="CDD" id="cd02440">
    <property type="entry name" value="AdoMet_MTases"/>
    <property type="match status" value="1"/>
</dbReference>
<reference evidence="7" key="2">
    <citation type="submission" date="2021-04" db="EMBL/GenBank/DDBJ databases">
        <authorList>
            <person name="Podell S."/>
        </authorList>
    </citation>
    <scope>NUCLEOTIDE SEQUENCE</scope>
    <source>
        <strain evidence="7">Hildebrandi</strain>
    </source>
</reference>
<dbReference type="PANTHER" id="PTHR12176:SF80">
    <property type="entry name" value="EEF1A LYSINE METHYLTRANSFERASE 4"/>
    <property type="match status" value="1"/>
</dbReference>
<protein>
    <submittedName>
        <fullName evidence="7">Methyltransferase domain containing protein</fullName>
    </submittedName>
</protein>
<reference evidence="7" key="1">
    <citation type="journal article" date="2021" name="Sci. Rep.">
        <title>Diploid genomic architecture of Nitzschia inconspicua, an elite biomass production diatom.</title>
        <authorList>
            <person name="Oliver A."/>
            <person name="Podell S."/>
            <person name="Pinowska A."/>
            <person name="Traller J.C."/>
            <person name="Smith S.R."/>
            <person name="McClure R."/>
            <person name="Beliaev A."/>
            <person name="Bohutskyi P."/>
            <person name="Hill E.A."/>
            <person name="Rabines A."/>
            <person name="Zheng H."/>
            <person name="Allen L.Z."/>
            <person name="Kuo A."/>
            <person name="Grigoriev I.V."/>
            <person name="Allen A.E."/>
            <person name="Hazlebeck D."/>
            <person name="Allen E.E."/>
        </authorList>
    </citation>
    <scope>NUCLEOTIDE SEQUENCE</scope>
    <source>
        <strain evidence="7">Hildebrandi</strain>
    </source>
</reference>
<comment type="caution">
    <text evidence="7">The sequence shown here is derived from an EMBL/GenBank/DDBJ whole genome shotgun (WGS) entry which is preliminary data.</text>
</comment>
<keyword evidence="3" id="KW-0808">Transferase</keyword>
<feature type="signal peptide" evidence="4">
    <location>
        <begin position="1"/>
        <end position="18"/>
    </location>
</feature>
<dbReference type="GO" id="GO:0008757">
    <property type="term" value="F:S-adenosylmethionine-dependent methyltransferase activity"/>
    <property type="evidence" value="ECO:0007669"/>
    <property type="project" value="InterPro"/>
</dbReference>
<evidence type="ECO:0000256" key="4">
    <source>
        <dbReference type="SAM" id="SignalP"/>
    </source>
</evidence>
<evidence type="ECO:0000313" key="8">
    <source>
        <dbReference type="Proteomes" id="UP000693970"/>
    </source>
</evidence>
<evidence type="ECO:0000256" key="1">
    <source>
        <dbReference type="ARBA" id="ARBA00008361"/>
    </source>
</evidence>
<proteinExistence type="inferred from homology"/>
<dbReference type="InterPro" id="IPR051419">
    <property type="entry name" value="Lys/N-term_MeTrsfase_sf"/>
</dbReference>